<dbReference type="OrthoDB" id="9801602at2"/>
<keyword evidence="4" id="KW-0238">DNA-binding</keyword>
<sequence length="123" mass="13492">MNAKRVLIAEDEPHIVESLRFILSREGYTVDDAGDGESACRSLAADRPDLVILDVMLPLLNGFEVLRRLRADPATTGLPVIMLTAKGQAQDRRTAEDIGADAFITKPFSNRDVVDHVHRLIAG</sequence>
<dbReference type="GO" id="GO:0000160">
    <property type="term" value="P:phosphorelay signal transduction system"/>
    <property type="evidence" value="ECO:0007669"/>
    <property type="project" value="UniProtKB-KW"/>
</dbReference>
<dbReference type="Gene3D" id="3.40.50.2300">
    <property type="match status" value="1"/>
</dbReference>
<dbReference type="Pfam" id="PF00072">
    <property type="entry name" value="Response_reg"/>
    <property type="match status" value="1"/>
</dbReference>
<dbReference type="SUPFAM" id="SSF52172">
    <property type="entry name" value="CheY-like"/>
    <property type="match status" value="1"/>
</dbReference>
<proteinExistence type="predicted"/>
<name>A0A1I3FDQ5_9RHOB</name>
<dbReference type="InterPro" id="IPR011006">
    <property type="entry name" value="CheY-like_superfamily"/>
</dbReference>
<organism evidence="8 9">
    <name type="scientific">Albimonas pacifica</name>
    <dbReference type="NCBI Taxonomy" id="1114924"/>
    <lineage>
        <taxon>Bacteria</taxon>
        <taxon>Pseudomonadati</taxon>
        <taxon>Pseudomonadota</taxon>
        <taxon>Alphaproteobacteria</taxon>
        <taxon>Rhodobacterales</taxon>
        <taxon>Paracoccaceae</taxon>
        <taxon>Albimonas</taxon>
    </lineage>
</organism>
<gene>
    <name evidence="8" type="ORF">SAMN05216258_104216</name>
</gene>
<dbReference type="Proteomes" id="UP000199377">
    <property type="component" value="Unassembled WGS sequence"/>
</dbReference>
<evidence type="ECO:0000313" key="9">
    <source>
        <dbReference type="Proteomes" id="UP000199377"/>
    </source>
</evidence>
<keyword evidence="1 6" id="KW-0597">Phosphoprotein</keyword>
<keyword evidence="9" id="KW-1185">Reference proteome</keyword>
<feature type="modified residue" description="4-aspartylphosphate" evidence="6">
    <location>
        <position position="54"/>
    </location>
</feature>
<evidence type="ECO:0000313" key="8">
    <source>
        <dbReference type="EMBL" id="SFI09339.1"/>
    </source>
</evidence>
<dbReference type="PROSITE" id="PS50110">
    <property type="entry name" value="RESPONSE_REGULATORY"/>
    <property type="match status" value="1"/>
</dbReference>
<dbReference type="GO" id="GO:0003677">
    <property type="term" value="F:DNA binding"/>
    <property type="evidence" value="ECO:0007669"/>
    <property type="project" value="UniProtKB-KW"/>
</dbReference>
<dbReference type="RefSeq" id="WP_092859511.1">
    <property type="nucleotide sequence ID" value="NZ_FOQH01000004.1"/>
</dbReference>
<dbReference type="InterPro" id="IPR001789">
    <property type="entry name" value="Sig_transdc_resp-reg_receiver"/>
</dbReference>
<dbReference type="PANTHER" id="PTHR44591:SF3">
    <property type="entry name" value="RESPONSE REGULATORY DOMAIN-CONTAINING PROTEIN"/>
    <property type="match status" value="1"/>
</dbReference>
<reference evidence="8 9" key="1">
    <citation type="submission" date="2016-10" db="EMBL/GenBank/DDBJ databases">
        <authorList>
            <person name="de Groot N.N."/>
        </authorList>
    </citation>
    <scope>NUCLEOTIDE SEQUENCE [LARGE SCALE GENOMIC DNA]</scope>
    <source>
        <strain evidence="8 9">CGMCC 1.11030</strain>
    </source>
</reference>
<accession>A0A1I3FDQ5</accession>
<evidence type="ECO:0000256" key="4">
    <source>
        <dbReference type="ARBA" id="ARBA00023125"/>
    </source>
</evidence>
<dbReference type="PANTHER" id="PTHR44591">
    <property type="entry name" value="STRESS RESPONSE REGULATOR PROTEIN 1"/>
    <property type="match status" value="1"/>
</dbReference>
<evidence type="ECO:0000256" key="6">
    <source>
        <dbReference type="PROSITE-ProRule" id="PRU00169"/>
    </source>
</evidence>
<evidence type="ECO:0000256" key="1">
    <source>
        <dbReference type="ARBA" id="ARBA00022553"/>
    </source>
</evidence>
<dbReference type="AlphaFoldDB" id="A0A1I3FDQ5"/>
<dbReference type="STRING" id="1114924.SAMN05216258_104216"/>
<evidence type="ECO:0000256" key="5">
    <source>
        <dbReference type="ARBA" id="ARBA00023163"/>
    </source>
</evidence>
<evidence type="ECO:0000259" key="7">
    <source>
        <dbReference type="PROSITE" id="PS50110"/>
    </source>
</evidence>
<dbReference type="InterPro" id="IPR050595">
    <property type="entry name" value="Bact_response_regulator"/>
</dbReference>
<protein>
    <submittedName>
        <fullName evidence="8">Response regulator receiver domain-containing protein</fullName>
    </submittedName>
</protein>
<dbReference type="SMART" id="SM00448">
    <property type="entry name" value="REC"/>
    <property type="match status" value="1"/>
</dbReference>
<evidence type="ECO:0000256" key="2">
    <source>
        <dbReference type="ARBA" id="ARBA00023012"/>
    </source>
</evidence>
<dbReference type="FunFam" id="3.40.50.2300:FF:000001">
    <property type="entry name" value="DNA-binding response regulator PhoB"/>
    <property type="match status" value="1"/>
</dbReference>
<feature type="domain" description="Response regulatory" evidence="7">
    <location>
        <begin position="5"/>
        <end position="121"/>
    </location>
</feature>
<keyword evidence="5" id="KW-0804">Transcription</keyword>
<keyword evidence="2" id="KW-0902">Two-component regulatory system</keyword>
<evidence type="ECO:0000256" key="3">
    <source>
        <dbReference type="ARBA" id="ARBA00023015"/>
    </source>
</evidence>
<dbReference type="EMBL" id="FOQH01000004">
    <property type="protein sequence ID" value="SFI09339.1"/>
    <property type="molecule type" value="Genomic_DNA"/>
</dbReference>
<keyword evidence="3" id="KW-0805">Transcription regulation</keyword>